<dbReference type="SUPFAM" id="SSF74653">
    <property type="entry name" value="TolA/TonB C-terminal domain"/>
    <property type="match status" value="1"/>
</dbReference>
<reference evidence="11" key="2">
    <citation type="submission" date="2020-09" db="EMBL/GenBank/DDBJ databases">
        <authorList>
            <person name="Sun Q."/>
            <person name="Zhou Y."/>
        </authorList>
    </citation>
    <scope>NUCLEOTIDE SEQUENCE</scope>
    <source>
        <strain evidence="11">CGMCC 1.10998</strain>
    </source>
</reference>
<keyword evidence="5" id="KW-0997">Cell inner membrane</keyword>
<dbReference type="Gene3D" id="3.30.1150.10">
    <property type="match status" value="1"/>
</dbReference>
<protein>
    <submittedName>
        <fullName evidence="11">TonB-dependent receptor</fullName>
    </submittedName>
</protein>
<keyword evidence="7" id="KW-0653">Protein transport</keyword>
<dbReference type="GO" id="GO:0015031">
    <property type="term" value="P:protein transport"/>
    <property type="evidence" value="ECO:0007669"/>
    <property type="project" value="UniProtKB-KW"/>
</dbReference>
<proteinExistence type="inferred from homology"/>
<organism evidence="11 12">
    <name type="scientific">Undibacterium terreum</name>
    <dbReference type="NCBI Taxonomy" id="1224302"/>
    <lineage>
        <taxon>Bacteria</taxon>
        <taxon>Pseudomonadati</taxon>
        <taxon>Pseudomonadota</taxon>
        <taxon>Betaproteobacteria</taxon>
        <taxon>Burkholderiales</taxon>
        <taxon>Oxalobacteraceae</taxon>
        <taxon>Undibacterium</taxon>
    </lineage>
</organism>
<evidence type="ECO:0000313" key="12">
    <source>
        <dbReference type="Proteomes" id="UP000637423"/>
    </source>
</evidence>
<comment type="subcellular location">
    <subcellularLocation>
        <location evidence="1">Cell inner membrane</location>
        <topology evidence="1">Single-pass membrane protein</topology>
        <orientation evidence="1">Periplasmic side</orientation>
    </subcellularLocation>
</comment>
<dbReference type="NCBIfam" id="TIGR01352">
    <property type="entry name" value="tonB_Cterm"/>
    <property type="match status" value="1"/>
</dbReference>
<dbReference type="InterPro" id="IPR051045">
    <property type="entry name" value="TonB-dependent_transducer"/>
</dbReference>
<dbReference type="GO" id="GO:0055085">
    <property type="term" value="P:transmembrane transport"/>
    <property type="evidence" value="ECO:0007669"/>
    <property type="project" value="InterPro"/>
</dbReference>
<name>A0A916UN22_9BURK</name>
<keyword evidence="9" id="KW-0472">Membrane</keyword>
<evidence type="ECO:0000256" key="7">
    <source>
        <dbReference type="ARBA" id="ARBA00022927"/>
    </source>
</evidence>
<feature type="domain" description="TonB C-terminal" evidence="10">
    <location>
        <begin position="140"/>
        <end position="231"/>
    </location>
</feature>
<dbReference type="Proteomes" id="UP000637423">
    <property type="component" value="Unassembled WGS sequence"/>
</dbReference>
<keyword evidence="3" id="KW-0813">Transport</keyword>
<evidence type="ECO:0000313" key="11">
    <source>
        <dbReference type="EMBL" id="GGC79200.1"/>
    </source>
</evidence>
<accession>A0A916UN22</accession>
<dbReference type="GO" id="GO:0031992">
    <property type="term" value="F:energy transducer activity"/>
    <property type="evidence" value="ECO:0007669"/>
    <property type="project" value="TreeGrafter"/>
</dbReference>
<evidence type="ECO:0000256" key="8">
    <source>
        <dbReference type="ARBA" id="ARBA00022989"/>
    </source>
</evidence>
<dbReference type="PROSITE" id="PS52015">
    <property type="entry name" value="TONB_CTD"/>
    <property type="match status" value="1"/>
</dbReference>
<keyword evidence="4" id="KW-1003">Cell membrane</keyword>
<dbReference type="Pfam" id="PF03544">
    <property type="entry name" value="TonB_C"/>
    <property type="match status" value="1"/>
</dbReference>
<dbReference type="InterPro" id="IPR037682">
    <property type="entry name" value="TonB_C"/>
</dbReference>
<dbReference type="EMBL" id="BMED01000002">
    <property type="protein sequence ID" value="GGC79200.1"/>
    <property type="molecule type" value="Genomic_DNA"/>
</dbReference>
<reference evidence="11" key="1">
    <citation type="journal article" date="2014" name="Int. J. Syst. Evol. Microbiol.">
        <title>Complete genome sequence of Corynebacterium casei LMG S-19264T (=DSM 44701T), isolated from a smear-ripened cheese.</title>
        <authorList>
            <consortium name="US DOE Joint Genome Institute (JGI-PGF)"/>
            <person name="Walter F."/>
            <person name="Albersmeier A."/>
            <person name="Kalinowski J."/>
            <person name="Ruckert C."/>
        </authorList>
    </citation>
    <scope>NUCLEOTIDE SEQUENCE</scope>
    <source>
        <strain evidence="11">CGMCC 1.10998</strain>
    </source>
</reference>
<sequence length="231" mass="24963">MIAMQTATASASMQFELPLALIEKLRKSGSLIITVLAHLGLIYALQNGLIRHVQQALPKEIFVSLVTSPDKPAAPKPAPKIIPMTKQAVTPPAPVIPIVNNAPAENAIVITQAVEPKVAHTQEAAAPIVQALPAPPAQPKTISGIEYIQPPKLEYPAISRRMGEAGKVTLRVLVNEKGRAEKVEIEKTSGFQRLDEAARQALLRALFKPYIEDGKALTFWTSGIFTFDLNS</sequence>
<keyword evidence="8" id="KW-1133">Transmembrane helix</keyword>
<evidence type="ECO:0000256" key="9">
    <source>
        <dbReference type="ARBA" id="ARBA00023136"/>
    </source>
</evidence>
<dbReference type="InterPro" id="IPR006260">
    <property type="entry name" value="TonB/TolA_C"/>
</dbReference>
<evidence type="ECO:0000256" key="2">
    <source>
        <dbReference type="ARBA" id="ARBA00006555"/>
    </source>
</evidence>
<dbReference type="PANTHER" id="PTHR33446:SF2">
    <property type="entry name" value="PROTEIN TONB"/>
    <property type="match status" value="1"/>
</dbReference>
<evidence type="ECO:0000256" key="6">
    <source>
        <dbReference type="ARBA" id="ARBA00022692"/>
    </source>
</evidence>
<dbReference type="AlphaFoldDB" id="A0A916UN22"/>
<dbReference type="GO" id="GO:0098797">
    <property type="term" value="C:plasma membrane protein complex"/>
    <property type="evidence" value="ECO:0007669"/>
    <property type="project" value="TreeGrafter"/>
</dbReference>
<gene>
    <name evidence="11" type="primary">tonB</name>
    <name evidence="11" type="ORF">GCM10011396_28010</name>
</gene>
<evidence type="ECO:0000256" key="3">
    <source>
        <dbReference type="ARBA" id="ARBA00022448"/>
    </source>
</evidence>
<keyword evidence="12" id="KW-1185">Reference proteome</keyword>
<dbReference type="PANTHER" id="PTHR33446">
    <property type="entry name" value="PROTEIN TONB-RELATED"/>
    <property type="match status" value="1"/>
</dbReference>
<evidence type="ECO:0000259" key="10">
    <source>
        <dbReference type="PROSITE" id="PS52015"/>
    </source>
</evidence>
<evidence type="ECO:0000256" key="4">
    <source>
        <dbReference type="ARBA" id="ARBA00022475"/>
    </source>
</evidence>
<keyword evidence="6" id="KW-0812">Transmembrane</keyword>
<evidence type="ECO:0000256" key="5">
    <source>
        <dbReference type="ARBA" id="ARBA00022519"/>
    </source>
</evidence>
<comment type="similarity">
    <text evidence="2">Belongs to the TonB family.</text>
</comment>
<comment type="caution">
    <text evidence="11">The sequence shown here is derived from an EMBL/GenBank/DDBJ whole genome shotgun (WGS) entry which is preliminary data.</text>
</comment>
<keyword evidence="11" id="KW-0675">Receptor</keyword>
<evidence type="ECO:0000256" key="1">
    <source>
        <dbReference type="ARBA" id="ARBA00004383"/>
    </source>
</evidence>